<dbReference type="HOGENOM" id="CLU_113201_0_0_10"/>
<name>F8NCD3_9BACT</name>
<dbReference type="PROSITE" id="PS51257">
    <property type="entry name" value="PROKAR_LIPOPROTEIN"/>
    <property type="match status" value="1"/>
</dbReference>
<dbReference type="eggNOG" id="ENOG5033YK7">
    <property type="taxonomic scope" value="Bacteria"/>
</dbReference>
<evidence type="ECO:0000313" key="2">
    <source>
        <dbReference type="Proteomes" id="UP000002772"/>
    </source>
</evidence>
<keyword evidence="2" id="KW-1185">Reference proteome</keyword>
<gene>
    <name evidence="1" type="ORF">Premu_0546</name>
</gene>
<dbReference type="EMBL" id="GL945017">
    <property type="protein sequence ID" value="EGN56023.1"/>
    <property type="molecule type" value="Genomic_DNA"/>
</dbReference>
<accession>F8NCD3</accession>
<dbReference type="AlphaFoldDB" id="F8NCD3"/>
<dbReference type="RefSeq" id="WP_007572920.1">
    <property type="nucleotide sequence ID" value="NZ_BPTS01000001.1"/>
</dbReference>
<proteinExistence type="predicted"/>
<dbReference type="Proteomes" id="UP000002772">
    <property type="component" value="Unassembled WGS sequence"/>
</dbReference>
<dbReference type="OrthoDB" id="1066409at2"/>
<organism evidence="1 2">
    <name type="scientific">Hallella multisaccharivorax DSM 17128</name>
    <dbReference type="NCBI Taxonomy" id="688246"/>
    <lineage>
        <taxon>Bacteria</taxon>
        <taxon>Pseudomonadati</taxon>
        <taxon>Bacteroidota</taxon>
        <taxon>Bacteroidia</taxon>
        <taxon>Bacteroidales</taxon>
        <taxon>Prevotellaceae</taxon>
        <taxon>Hallella</taxon>
    </lineage>
</organism>
<evidence type="ECO:0000313" key="1">
    <source>
        <dbReference type="EMBL" id="EGN56023.1"/>
    </source>
</evidence>
<protein>
    <recommendedName>
        <fullName evidence="3">Outer membrane protein beta-barrel domain-containing protein</fullName>
    </recommendedName>
</protein>
<reference evidence="2" key="1">
    <citation type="journal article" date="2011" name="Stand. Genomic Sci.">
        <title>Non-contiguous finished genome sequence of the opportunistic oral pathogen Prevotella multisaccharivorax type strain (PPPA20).</title>
        <authorList>
            <person name="Pati A."/>
            <person name="Gronow S."/>
            <person name="Lu M."/>
            <person name="Lapidus A."/>
            <person name="Nolan M."/>
            <person name="Lucas S."/>
            <person name="Hammon N."/>
            <person name="Deshpande S."/>
            <person name="Cheng J.F."/>
            <person name="Tapia R."/>
            <person name="Han C."/>
            <person name="Goodwin L."/>
            <person name="Pitluck S."/>
            <person name="Liolios K."/>
            <person name="Pagani I."/>
            <person name="Mavromatis K."/>
            <person name="Mikhailova N."/>
            <person name="Huntemann M."/>
            <person name="Chen A."/>
            <person name="Palaniappan K."/>
            <person name="Land M."/>
            <person name="Hauser L."/>
            <person name="Detter J.C."/>
            <person name="Brambilla E.M."/>
            <person name="Rohde M."/>
            <person name="Goker M."/>
            <person name="Woyke T."/>
            <person name="Bristow J."/>
            <person name="Eisen J.A."/>
            <person name="Markowitz V."/>
            <person name="Hugenholtz P."/>
            <person name="Kyrpides N.C."/>
            <person name="Klenk H.P."/>
            <person name="Ivanova N."/>
        </authorList>
    </citation>
    <scope>NUCLEOTIDE SEQUENCE [LARGE SCALE GENOMIC DNA]</scope>
    <source>
        <strain evidence="2">DSM 17128</strain>
    </source>
</reference>
<evidence type="ECO:0008006" key="3">
    <source>
        <dbReference type="Google" id="ProtNLM"/>
    </source>
</evidence>
<sequence>MTHFVKLYPWKSLWVVILVLACTTTAWGQSRFHIDVDYHYNLGLSEKFMGTSLNRNKYKMGGHSIHLSPRYDISPFWSAGIGIGLDRYTELDHNTLPIFATVRYRALKKIPDVYAFTDLGYAIKAGDYTKGFTGSLGIGYTYMLAKHFGVNFQIAYNLKRFTDISTYIYNAESGEISFSKEKSTRHSLSFGIGLTF</sequence>